<keyword evidence="5 7" id="KW-0808">Transferase</keyword>
<feature type="domain" description="Fucosyltransferase C-terminal" evidence="8">
    <location>
        <begin position="1"/>
        <end position="166"/>
    </location>
</feature>
<evidence type="ECO:0000256" key="6">
    <source>
        <dbReference type="ARBA" id="ARBA00023034"/>
    </source>
</evidence>
<dbReference type="AlphaFoldDB" id="A0AAD9L4R6"/>
<evidence type="ECO:0000256" key="2">
    <source>
        <dbReference type="ARBA" id="ARBA00004922"/>
    </source>
</evidence>
<organism evidence="9 10">
    <name type="scientific">Ridgeia piscesae</name>
    <name type="common">Tubeworm</name>
    <dbReference type="NCBI Taxonomy" id="27915"/>
    <lineage>
        <taxon>Eukaryota</taxon>
        <taxon>Metazoa</taxon>
        <taxon>Spiralia</taxon>
        <taxon>Lophotrochozoa</taxon>
        <taxon>Annelida</taxon>
        <taxon>Polychaeta</taxon>
        <taxon>Sedentaria</taxon>
        <taxon>Canalipalpata</taxon>
        <taxon>Sabellida</taxon>
        <taxon>Siboglinidae</taxon>
        <taxon>Ridgeia</taxon>
    </lineage>
</organism>
<sequence>MVSNCASQSKRNAYVNLLQRYIPVDIYGKCGNITCLPRLSKKCKQLLNKTYKFYLAFENSLCSEYITDNVWSRLGEDVVPIVLGSAEYEKYLPVHSYINIRAFSSPRELAKYLDILDKNDTLYNEYFHWKKRYTCHNTPPGLSVECLVCRHANEHINDIEIAPNIAELWSYDQCMSAKEFYKGIADICDVGGTPGRRLTRCM</sequence>
<dbReference type="GO" id="GO:0000139">
    <property type="term" value="C:Golgi membrane"/>
    <property type="evidence" value="ECO:0007669"/>
    <property type="project" value="UniProtKB-SubCell"/>
</dbReference>
<dbReference type="InterPro" id="IPR001503">
    <property type="entry name" value="Glyco_trans_10"/>
</dbReference>
<dbReference type="EC" id="2.4.1.-" evidence="7"/>
<dbReference type="GO" id="GO:0032580">
    <property type="term" value="C:Golgi cisterna membrane"/>
    <property type="evidence" value="ECO:0007669"/>
    <property type="project" value="UniProtKB-SubCell"/>
</dbReference>
<evidence type="ECO:0000313" key="9">
    <source>
        <dbReference type="EMBL" id="KAK2183378.1"/>
    </source>
</evidence>
<dbReference type="PANTHER" id="PTHR48438">
    <property type="entry name" value="ALPHA-(1,3)-FUCOSYLTRANSFERASE C-RELATED"/>
    <property type="match status" value="1"/>
</dbReference>
<keyword evidence="7" id="KW-0812">Transmembrane</keyword>
<dbReference type="Pfam" id="PF00852">
    <property type="entry name" value="Glyco_transf_10"/>
    <property type="match status" value="1"/>
</dbReference>
<keyword evidence="4 7" id="KW-0328">Glycosyltransferase</keyword>
<keyword evidence="10" id="KW-1185">Reference proteome</keyword>
<dbReference type="InterPro" id="IPR038577">
    <property type="entry name" value="GT10-like_C_sf"/>
</dbReference>
<dbReference type="GO" id="GO:0008417">
    <property type="term" value="F:fucosyltransferase activity"/>
    <property type="evidence" value="ECO:0007669"/>
    <property type="project" value="InterPro"/>
</dbReference>
<comment type="pathway">
    <text evidence="2">Protein modification; protein glycosylation.</text>
</comment>
<dbReference type="InterPro" id="IPR055270">
    <property type="entry name" value="Glyco_tran_10_C"/>
</dbReference>
<evidence type="ECO:0000256" key="1">
    <source>
        <dbReference type="ARBA" id="ARBA00004323"/>
    </source>
</evidence>
<dbReference type="PANTHER" id="PTHR48438:SF1">
    <property type="entry name" value="ALPHA-(1,3)-FUCOSYLTRANSFERASE C-RELATED"/>
    <property type="match status" value="1"/>
</dbReference>
<dbReference type="FunFam" id="3.40.50.11660:FF:000004">
    <property type="entry name" value="Glycoprotein 3-alpha-L-fucosyltransferase A"/>
    <property type="match status" value="1"/>
</dbReference>
<name>A0AAD9L4R6_RIDPI</name>
<dbReference type="SUPFAM" id="SSF53756">
    <property type="entry name" value="UDP-Glycosyltransferase/glycogen phosphorylase"/>
    <property type="match status" value="1"/>
</dbReference>
<dbReference type="Gene3D" id="3.40.50.11660">
    <property type="entry name" value="Glycosyl transferase family 10, C-terminal domain"/>
    <property type="match status" value="1"/>
</dbReference>
<keyword evidence="7" id="KW-0472">Membrane</keyword>
<comment type="caution">
    <text evidence="9">The sequence shown here is derived from an EMBL/GenBank/DDBJ whole genome shotgun (WGS) entry which is preliminary data.</text>
</comment>
<evidence type="ECO:0000259" key="8">
    <source>
        <dbReference type="Pfam" id="PF00852"/>
    </source>
</evidence>
<evidence type="ECO:0000256" key="4">
    <source>
        <dbReference type="ARBA" id="ARBA00022676"/>
    </source>
</evidence>
<evidence type="ECO:0000256" key="5">
    <source>
        <dbReference type="ARBA" id="ARBA00022679"/>
    </source>
</evidence>
<dbReference type="EMBL" id="JAODUO010000313">
    <property type="protein sequence ID" value="KAK2183378.1"/>
    <property type="molecule type" value="Genomic_DNA"/>
</dbReference>
<comment type="similarity">
    <text evidence="3 7">Belongs to the glycosyltransferase 10 family.</text>
</comment>
<evidence type="ECO:0000313" key="10">
    <source>
        <dbReference type="Proteomes" id="UP001209878"/>
    </source>
</evidence>
<evidence type="ECO:0000256" key="3">
    <source>
        <dbReference type="ARBA" id="ARBA00008919"/>
    </source>
</evidence>
<evidence type="ECO:0000256" key="7">
    <source>
        <dbReference type="RuleBase" id="RU003832"/>
    </source>
</evidence>
<gene>
    <name evidence="9" type="ORF">NP493_314g01007</name>
</gene>
<reference evidence="9" key="1">
    <citation type="journal article" date="2023" name="Mol. Biol. Evol.">
        <title>Third-Generation Sequencing Reveals the Adaptive Role of the Epigenome in Three Deep-Sea Polychaetes.</title>
        <authorList>
            <person name="Perez M."/>
            <person name="Aroh O."/>
            <person name="Sun Y."/>
            <person name="Lan Y."/>
            <person name="Juniper S.K."/>
            <person name="Young C.R."/>
            <person name="Angers B."/>
            <person name="Qian P.Y."/>
        </authorList>
    </citation>
    <scope>NUCLEOTIDE SEQUENCE</scope>
    <source>
        <strain evidence="9">R07B-5</strain>
    </source>
</reference>
<accession>A0AAD9L4R6</accession>
<dbReference type="Proteomes" id="UP001209878">
    <property type="component" value="Unassembled WGS sequence"/>
</dbReference>
<proteinExistence type="inferred from homology"/>
<protein>
    <recommendedName>
        <fullName evidence="7">Fucosyltransferase</fullName>
        <ecNumber evidence="7">2.4.1.-</ecNumber>
    </recommendedName>
</protein>
<comment type="subcellular location">
    <subcellularLocation>
        <location evidence="1">Golgi apparatus membrane</location>
        <topology evidence="1">Single-pass type II membrane protein</topology>
    </subcellularLocation>
    <subcellularLocation>
        <location evidence="7">Golgi apparatus</location>
        <location evidence="7">Golgi stack membrane</location>
        <topology evidence="7">Single-pass type II membrane protein</topology>
    </subcellularLocation>
</comment>
<keyword evidence="6 7" id="KW-0333">Golgi apparatus</keyword>